<organism evidence="1 2">
    <name type="scientific">Meganyctiphanes norvegica</name>
    <name type="common">Northern krill</name>
    <name type="synonym">Thysanopoda norvegica</name>
    <dbReference type="NCBI Taxonomy" id="48144"/>
    <lineage>
        <taxon>Eukaryota</taxon>
        <taxon>Metazoa</taxon>
        <taxon>Ecdysozoa</taxon>
        <taxon>Arthropoda</taxon>
        <taxon>Crustacea</taxon>
        <taxon>Multicrustacea</taxon>
        <taxon>Malacostraca</taxon>
        <taxon>Eumalacostraca</taxon>
        <taxon>Eucarida</taxon>
        <taxon>Euphausiacea</taxon>
        <taxon>Euphausiidae</taxon>
        <taxon>Meganyctiphanes</taxon>
    </lineage>
</organism>
<evidence type="ECO:0000313" key="1">
    <source>
        <dbReference type="EMBL" id="CAL4058595.1"/>
    </source>
</evidence>
<dbReference type="Proteomes" id="UP001497623">
    <property type="component" value="Unassembled WGS sequence"/>
</dbReference>
<accession>A0AAV2PFG6</accession>
<keyword evidence="2" id="KW-1185">Reference proteome</keyword>
<sequence>MEIAMNSNELVDIRNKFVNIATVLHNYVKGRVGEAEASTEIIEWILDPNRTPKQVVFMVNELFMSMYEGKSFPSKLTRSWLILTTLEGLSRQKDLVVDNDWAYVVMWLIKYSEDFEYDKVDAELMKWIPLVSSILWVKTWDWIINAVCLAEVCPYPYIRLELFRLGQIFNQNFITLDTAPRIIEGLVNIFSPINNCDQLFLAAEDRLLCAPAHILPFLNYSEVRDQLINKIVTDVDCLIGPTNDFELCGKHLRFFINLLKFISKSADISKRKYKLDGNKLRKSLNKCLLLFIFGFSNLTDFNTFTMTEFHAVYRHPMVLPSAMKALASISDASLYVSGLINIRPQELSVNSKDNKNEIDEEFSQ</sequence>
<proteinExistence type="predicted"/>
<evidence type="ECO:0000313" key="2">
    <source>
        <dbReference type="Proteomes" id="UP001497623"/>
    </source>
</evidence>
<dbReference type="EMBL" id="CAXKWB010000007">
    <property type="protein sequence ID" value="CAL4058595.1"/>
    <property type="molecule type" value="Genomic_DNA"/>
</dbReference>
<protein>
    <submittedName>
        <fullName evidence="1">Uncharacterized protein</fullName>
    </submittedName>
</protein>
<feature type="non-terminal residue" evidence="1">
    <location>
        <position position="364"/>
    </location>
</feature>
<dbReference type="AlphaFoldDB" id="A0AAV2PFG6"/>
<gene>
    <name evidence="1" type="ORF">MNOR_LOCUS39</name>
</gene>
<reference evidence="1 2" key="1">
    <citation type="submission" date="2024-05" db="EMBL/GenBank/DDBJ databases">
        <authorList>
            <person name="Wallberg A."/>
        </authorList>
    </citation>
    <scope>NUCLEOTIDE SEQUENCE [LARGE SCALE GENOMIC DNA]</scope>
</reference>
<name>A0AAV2PFG6_MEGNR</name>
<comment type="caution">
    <text evidence="1">The sequence shown here is derived from an EMBL/GenBank/DDBJ whole genome shotgun (WGS) entry which is preliminary data.</text>
</comment>